<proteinExistence type="predicted"/>
<dbReference type="Gramene" id="TraesMAC7B03G04202360.1">
    <property type="protein sequence ID" value="TraesMAC7B03G04202360.1.CDS1"/>
    <property type="gene ID" value="TraesMAC7B03G04202360"/>
</dbReference>
<reference evidence="3" key="2">
    <citation type="submission" date="2018-10" db="UniProtKB">
        <authorList>
            <consortium name="EnsemblPlants"/>
        </authorList>
    </citation>
    <scope>IDENTIFICATION</scope>
</reference>
<dbReference type="AlphaFoldDB" id="A0A3B6SI64"/>
<protein>
    <recommendedName>
        <fullName evidence="2">DUF3615 domain-containing protein</fullName>
    </recommendedName>
</protein>
<dbReference type="Gramene" id="TraesSYM7B03G04257920.1">
    <property type="protein sequence ID" value="TraesSYM7B03G04257920.1.CDS1"/>
    <property type="gene ID" value="TraesSYM7B03G04257920"/>
</dbReference>
<dbReference type="Gramene" id="TraesSTA7B03G04203990.1">
    <property type="protein sequence ID" value="TraesSTA7B03G04203990.1.CDS1"/>
    <property type="gene ID" value="TraesSTA7B03G04203990"/>
</dbReference>
<accession>A0A3B6SI64</accession>
<dbReference type="Gramene" id="TraesJAG7B03G04190830.1">
    <property type="protein sequence ID" value="TraesJAG7B03G04190830.1.CDS1"/>
    <property type="gene ID" value="TraesJAG7B03G04190830"/>
</dbReference>
<dbReference type="PANTHER" id="PTHR34710">
    <property type="entry name" value="OS03G0834100 PROTEIN"/>
    <property type="match status" value="1"/>
</dbReference>
<evidence type="ECO:0000313" key="3">
    <source>
        <dbReference type="EnsemblPlants" id="TraesCS7B02G346300.1.cds1"/>
    </source>
</evidence>
<dbReference type="Gramene" id="TraesWEE_scaffold_033706_01G000400.1">
    <property type="protein sequence ID" value="TraesWEE_scaffold_033706_01G000400.1"/>
    <property type="gene ID" value="TraesWEE_scaffold_033706_01G000400"/>
</dbReference>
<reference evidence="3" key="1">
    <citation type="submission" date="2018-08" db="EMBL/GenBank/DDBJ databases">
        <authorList>
            <person name="Rossello M."/>
        </authorList>
    </citation>
    <scope>NUCLEOTIDE SEQUENCE [LARGE SCALE GENOMIC DNA]</scope>
    <source>
        <strain evidence="3">cv. Chinese Spring</strain>
    </source>
</reference>
<dbReference type="InterPro" id="IPR022059">
    <property type="entry name" value="DUF3615"/>
</dbReference>
<sequence>MGISPSPTDRAAAPARLPPVRYYVPAVWEIKREEDPVHDPDSPQSPSQIGDDVPPLVFPNPNPSPSWLSRRTAFERHLPATHDEPPPSPPPPEEQPARRPEDEDPDLYFCLKDPNDPECVRRCHEVQSKRYAVHALRGYNADSGNGVKYELVEGSARSNSILLDCAEILGHVVFTARPAAAGGGRDRTFFAEVRMPDHALACMISLDDDRDCYYRGAAANDDELCQFCRKDLRHPEVHPEIRRPPRGTSATETIMDCD</sequence>
<evidence type="ECO:0000313" key="4">
    <source>
        <dbReference type="Proteomes" id="UP000019116"/>
    </source>
</evidence>
<evidence type="ECO:0000259" key="2">
    <source>
        <dbReference type="Pfam" id="PF12274"/>
    </source>
</evidence>
<name>A0A3B6SI64_WHEAT</name>
<dbReference type="Gramene" id="TraesCS7B03G0927900.1">
    <property type="protein sequence ID" value="TraesCS7B03G0927900.1.CDS1"/>
    <property type="gene ID" value="TraesCS7B03G0927900"/>
</dbReference>
<feature type="compositionally biased region" description="Basic and acidic residues" evidence="1">
    <location>
        <begin position="72"/>
        <end position="85"/>
    </location>
</feature>
<dbReference type="Gramene" id="TraesJUL7B03G04247960.1">
    <property type="protein sequence ID" value="TraesJUL7B03G04247960.1.CDS1"/>
    <property type="gene ID" value="TraesJUL7B03G04247960"/>
</dbReference>
<dbReference type="PANTHER" id="PTHR34710:SF20">
    <property type="entry name" value="OS10G0550200 PROTEIN"/>
    <property type="match status" value="1"/>
</dbReference>
<keyword evidence="4" id="KW-1185">Reference proteome</keyword>
<dbReference type="EnsemblPlants" id="TraesCS7B02G346300.1">
    <property type="protein sequence ID" value="TraesCS7B02G346300.1.cds1"/>
    <property type="gene ID" value="TraesCS7B02G346300"/>
</dbReference>
<dbReference type="Gramene" id="TraesROB_scaffold_018840_01G000200.1">
    <property type="protein sequence ID" value="TraesROB_scaffold_018840_01G000200.1"/>
    <property type="gene ID" value="TraesROB_scaffold_018840_01G000200"/>
</dbReference>
<evidence type="ECO:0000256" key="1">
    <source>
        <dbReference type="SAM" id="MobiDB-lite"/>
    </source>
</evidence>
<dbReference type="Proteomes" id="UP000019116">
    <property type="component" value="Chromosome 7B"/>
</dbReference>
<feature type="region of interest" description="Disordered" evidence="1">
    <location>
        <begin position="33"/>
        <end position="106"/>
    </location>
</feature>
<dbReference type="Gramene" id="TraesRN7B0100938800.1">
    <property type="protein sequence ID" value="TraesRN7B0100938800.1"/>
    <property type="gene ID" value="TraesRN7B0100938800"/>
</dbReference>
<feature type="domain" description="DUF3615" evidence="2">
    <location>
        <begin position="134"/>
        <end position="235"/>
    </location>
</feature>
<dbReference type="Pfam" id="PF12274">
    <property type="entry name" value="DUF3615"/>
    <property type="match status" value="1"/>
</dbReference>
<organism evidence="3">
    <name type="scientific">Triticum aestivum</name>
    <name type="common">Wheat</name>
    <dbReference type="NCBI Taxonomy" id="4565"/>
    <lineage>
        <taxon>Eukaryota</taxon>
        <taxon>Viridiplantae</taxon>
        <taxon>Streptophyta</taxon>
        <taxon>Embryophyta</taxon>
        <taxon>Tracheophyta</taxon>
        <taxon>Spermatophyta</taxon>
        <taxon>Magnoliopsida</taxon>
        <taxon>Liliopsida</taxon>
        <taxon>Poales</taxon>
        <taxon>Poaceae</taxon>
        <taxon>BOP clade</taxon>
        <taxon>Pooideae</taxon>
        <taxon>Triticodae</taxon>
        <taxon>Triticeae</taxon>
        <taxon>Triticinae</taxon>
        <taxon>Triticum</taxon>
    </lineage>
</organism>
<dbReference type="Gramene" id="TraesCLE_scaffold_015132_01G000200.1">
    <property type="protein sequence ID" value="TraesCLE_scaffold_015132_01G000200.1"/>
    <property type="gene ID" value="TraesCLE_scaffold_015132_01G000200"/>
</dbReference>
<dbReference type="Gramene" id="TraesCS7B02G346300.1">
    <property type="protein sequence ID" value="TraesCS7B02G346300.1.cds1"/>
    <property type="gene ID" value="TraesCS7B02G346300"/>
</dbReference>
<dbReference type="Gramene" id="TraesLAC7B03G04153660.1">
    <property type="protein sequence ID" value="TraesLAC7B03G04153660.1.CDS1"/>
    <property type="gene ID" value="TraesLAC7B03G04153660"/>
</dbReference>
<dbReference type="Gramene" id="TraesLDM7B03G04211430.1">
    <property type="protein sequence ID" value="TraesLDM7B03G04211430.1.CDS1"/>
    <property type="gene ID" value="TraesLDM7B03G04211430"/>
</dbReference>
<dbReference type="Gramene" id="TraesNOR7B03G04255070.1">
    <property type="protein sequence ID" value="TraesNOR7B03G04255070.1.CDS1"/>
    <property type="gene ID" value="TraesNOR7B03G04255070"/>
</dbReference>
<dbReference type="Gramene" id="TraesPARA_EIv1.0_2458660.1">
    <property type="protein sequence ID" value="TraesPARA_EIv1.0_2458660.1.CDS1"/>
    <property type="gene ID" value="TraesPARA_EIv1.0_2458660"/>
</dbReference>
<dbReference type="Gramene" id="TraesCAD_scaffold_025816_01G000200.1">
    <property type="protein sequence ID" value="TraesCAD_scaffold_025816_01G000200.1"/>
    <property type="gene ID" value="TraesCAD_scaffold_025816_01G000200"/>
</dbReference>
<dbReference type="Gramene" id="TraesARI7B03G04082900.1">
    <property type="protein sequence ID" value="TraesARI7B03G04082900.1.CDS1"/>
    <property type="gene ID" value="TraesARI7B03G04082900"/>
</dbReference>